<dbReference type="AlphaFoldDB" id="A0AAV5KM68"/>
<gene>
    <name evidence="1" type="ORF">SLEP1_g35092</name>
</gene>
<evidence type="ECO:0000313" key="2">
    <source>
        <dbReference type="Proteomes" id="UP001054252"/>
    </source>
</evidence>
<proteinExistence type="predicted"/>
<reference evidence="1 2" key="1">
    <citation type="journal article" date="2021" name="Commun. Biol.">
        <title>The genome of Shorea leprosula (Dipterocarpaceae) highlights the ecological relevance of drought in aseasonal tropical rainforests.</title>
        <authorList>
            <person name="Ng K.K.S."/>
            <person name="Kobayashi M.J."/>
            <person name="Fawcett J.A."/>
            <person name="Hatakeyama M."/>
            <person name="Paape T."/>
            <person name="Ng C.H."/>
            <person name="Ang C.C."/>
            <person name="Tnah L.H."/>
            <person name="Lee C.T."/>
            <person name="Nishiyama T."/>
            <person name="Sese J."/>
            <person name="O'Brien M.J."/>
            <person name="Copetti D."/>
            <person name="Mohd Noor M.I."/>
            <person name="Ong R.C."/>
            <person name="Putra M."/>
            <person name="Sireger I.Z."/>
            <person name="Indrioko S."/>
            <person name="Kosugi Y."/>
            <person name="Izuno A."/>
            <person name="Isagi Y."/>
            <person name="Lee S.L."/>
            <person name="Shimizu K.K."/>
        </authorList>
    </citation>
    <scope>NUCLEOTIDE SEQUENCE [LARGE SCALE GENOMIC DNA]</scope>
    <source>
        <strain evidence="1">214</strain>
    </source>
</reference>
<comment type="caution">
    <text evidence="1">The sequence shown here is derived from an EMBL/GenBank/DDBJ whole genome shotgun (WGS) entry which is preliminary data.</text>
</comment>
<name>A0AAV5KM68_9ROSI</name>
<organism evidence="1 2">
    <name type="scientific">Rubroshorea leprosula</name>
    <dbReference type="NCBI Taxonomy" id="152421"/>
    <lineage>
        <taxon>Eukaryota</taxon>
        <taxon>Viridiplantae</taxon>
        <taxon>Streptophyta</taxon>
        <taxon>Embryophyta</taxon>
        <taxon>Tracheophyta</taxon>
        <taxon>Spermatophyta</taxon>
        <taxon>Magnoliopsida</taxon>
        <taxon>eudicotyledons</taxon>
        <taxon>Gunneridae</taxon>
        <taxon>Pentapetalae</taxon>
        <taxon>rosids</taxon>
        <taxon>malvids</taxon>
        <taxon>Malvales</taxon>
        <taxon>Dipterocarpaceae</taxon>
        <taxon>Rubroshorea</taxon>
    </lineage>
</organism>
<keyword evidence="2" id="KW-1185">Reference proteome</keyword>
<protein>
    <submittedName>
        <fullName evidence="1">Uncharacterized protein</fullName>
    </submittedName>
</protein>
<sequence>MVPLIDVEKEVEISASISSWASRNLDGSQKRGSAILNLYFGKVEIGNDEFPFFWAMQFGTHDVAILKLNMVDSGALGQGAVYWLKDSLINVAFDNIQEEDLNSPLHLEKESNGGLHPRMKDAFIELSKGLLSVPAADLVPSCLERDCQHCQRRM</sequence>
<dbReference type="Proteomes" id="UP001054252">
    <property type="component" value="Unassembled WGS sequence"/>
</dbReference>
<evidence type="ECO:0000313" key="1">
    <source>
        <dbReference type="EMBL" id="GKV25697.1"/>
    </source>
</evidence>
<dbReference type="EMBL" id="BPVZ01000070">
    <property type="protein sequence ID" value="GKV25697.1"/>
    <property type="molecule type" value="Genomic_DNA"/>
</dbReference>
<accession>A0AAV5KM68</accession>